<keyword evidence="4" id="KW-0597">Phosphoprotein</keyword>
<gene>
    <name evidence="8" type="ORF">NHX12_026047</name>
</gene>
<comment type="similarity">
    <text evidence="2">Belongs to the SCAR/WAVE family.</text>
</comment>
<feature type="non-terminal residue" evidence="8">
    <location>
        <position position="189"/>
    </location>
</feature>
<evidence type="ECO:0000313" key="8">
    <source>
        <dbReference type="EMBL" id="KAJ3606526.1"/>
    </source>
</evidence>
<protein>
    <submittedName>
        <fullName evidence="8">Uncharacterized protein</fullName>
    </submittedName>
</protein>
<name>A0A9Q0EIX9_9TELE</name>
<accession>A0A9Q0EIX9</accession>
<dbReference type="EMBL" id="JANIIK010000042">
    <property type="protein sequence ID" value="KAJ3606526.1"/>
    <property type="molecule type" value="Genomic_DNA"/>
</dbReference>
<dbReference type="GO" id="GO:0005856">
    <property type="term" value="C:cytoskeleton"/>
    <property type="evidence" value="ECO:0007669"/>
    <property type="project" value="UniProtKB-SubCell"/>
</dbReference>
<evidence type="ECO:0000256" key="7">
    <source>
        <dbReference type="SAM" id="MobiDB-lite"/>
    </source>
</evidence>
<dbReference type="GO" id="GO:0031209">
    <property type="term" value="C:SCAR complex"/>
    <property type="evidence" value="ECO:0007669"/>
    <property type="project" value="TreeGrafter"/>
</dbReference>
<dbReference type="PANTHER" id="PTHR12902:SF8">
    <property type="entry name" value="ACTIN-BINDING PROTEIN WASF1"/>
    <property type="match status" value="1"/>
</dbReference>
<evidence type="ECO:0000256" key="6">
    <source>
        <dbReference type="ARBA" id="ARBA00023212"/>
    </source>
</evidence>
<comment type="subcellular location">
    <subcellularLocation>
        <location evidence="1">Cytoplasm</location>
        <location evidence="1">Cytoskeleton</location>
    </subcellularLocation>
</comment>
<dbReference type="InterPro" id="IPR028288">
    <property type="entry name" value="SCAR/WAVE_fam"/>
</dbReference>
<dbReference type="GO" id="GO:0030036">
    <property type="term" value="P:actin cytoskeleton organization"/>
    <property type="evidence" value="ECO:0007669"/>
    <property type="project" value="InterPro"/>
</dbReference>
<evidence type="ECO:0000256" key="3">
    <source>
        <dbReference type="ARBA" id="ARBA00022490"/>
    </source>
</evidence>
<evidence type="ECO:0000256" key="1">
    <source>
        <dbReference type="ARBA" id="ARBA00004245"/>
    </source>
</evidence>
<dbReference type="Gene3D" id="6.10.280.150">
    <property type="match status" value="1"/>
</dbReference>
<dbReference type="GO" id="GO:0003779">
    <property type="term" value="F:actin binding"/>
    <property type="evidence" value="ECO:0007669"/>
    <property type="project" value="UniProtKB-KW"/>
</dbReference>
<evidence type="ECO:0000256" key="4">
    <source>
        <dbReference type="ARBA" id="ARBA00022553"/>
    </source>
</evidence>
<dbReference type="GO" id="GO:0071933">
    <property type="term" value="F:Arp2/3 complex binding"/>
    <property type="evidence" value="ECO:0007669"/>
    <property type="project" value="TreeGrafter"/>
</dbReference>
<comment type="caution">
    <text evidence="8">The sequence shown here is derived from an EMBL/GenBank/DDBJ whole genome shotgun (WGS) entry which is preliminary data.</text>
</comment>
<dbReference type="Proteomes" id="UP001148018">
    <property type="component" value="Unassembled WGS sequence"/>
</dbReference>
<dbReference type="GO" id="GO:2000601">
    <property type="term" value="P:positive regulation of Arp2/3 complex-mediated actin nucleation"/>
    <property type="evidence" value="ECO:0007669"/>
    <property type="project" value="TreeGrafter"/>
</dbReference>
<dbReference type="GO" id="GO:0034237">
    <property type="term" value="F:protein kinase A regulatory subunit binding"/>
    <property type="evidence" value="ECO:0007669"/>
    <property type="project" value="TreeGrafter"/>
</dbReference>
<evidence type="ECO:0000256" key="5">
    <source>
        <dbReference type="ARBA" id="ARBA00023203"/>
    </source>
</evidence>
<dbReference type="AlphaFoldDB" id="A0A9Q0EIX9"/>
<organism evidence="8 9">
    <name type="scientific">Muraenolepis orangiensis</name>
    <name type="common">Patagonian moray cod</name>
    <dbReference type="NCBI Taxonomy" id="630683"/>
    <lineage>
        <taxon>Eukaryota</taxon>
        <taxon>Metazoa</taxon>
        <taxon>Chordata</taxon>
        <taxon>Craniata</taxon>
        <taxon>Vertebrata</taxon>
        <taxon>Euteleostomi</taxon>
        <taxon>Actinopterygii</taxon>
        <taxon>Neopterygii</taxon>
        <taxon>Teleostei</taxon>
        <taxon>Neoteleostei</taxon>
        <taxon>Acanthomorphata</taxon>
        <taxon>Zeiogadaria</taxon>
        <taxon>Gadariae</taxon>
        <taxon>Gadiformes</taxon>
        <taxon>Muraenolepidoidei</taxon>
        <taxon>Muraenolepididae</taxon>
        <taxon>Muraenolepis</taxon>
    </lineage>
</organism>
<reference evidence="8" key="1">
    <citation type="submission" date="2022-07" db="EMBL/GenBank/DDBJ databases">
        <title>Chromosome-level genome of Muraenolepis orangiensis.</title>
        <authorList>
            <person name="Kim J."/>
        </authorList>
    </citation>
    <scope>NUCLEOTIDE SEQUENCE</scope>
    <source>
        <strain evidence="8">KU_S4_2022</strain>
        <tissue evidence="8">Muscle</tissue>
    </source>
</reference>
<keyword evidence="3" id="KW-0963">Cytoplasm</keyword>
<keyword evidence="5" id="KW-0009">Actin-binding</keyword>
<keyword evidence="6" id="KW-0206">Cytoskeleton</keyword>
<evidence type="ECO:0000313" key="9">
    <source>
        <dbReference type="Proteomes" id="UP001148018"/>
    </source>
</evidence>
<dbReference type="OrthoDB" id="1060785at2759"/>
<keyword evidence="9" id="KW-1185">Reference proteome</keyword>
<evidence type="ECO:0000256" key="2">
    <source>
        <dbReference type="ARBA" id="ARBA00006993"/>
    </source>
</evidence>
<proteinExistence type="inferred from homology"/>
<sequence length="189" mass="21977">DITMRKAFRSSTVQDQQLFDRDTLPVPLHETFHTCEQPPPLNILTPYRSALRDREREGGWDSCGCVSGCVFNCLGWGLDAGQTHRDDGKEGLKFYTNPSYFFDLWRDKMLQDTEDKRKERRKQKRKDPEEETTGVSAAGTRRLFCRLDHKPRPIEVFLFCYAGEPTRLICQQVWDGGGRFLPPHPTRRP</sequence>
<feature type="region of interest" description="Disordered" evidence="7">
    <location>
        <begin position="114"/>
        <end position="135"/>
    </location>
</feature>
<dbReference type="GO" id="GO:0030027">
    <property type="term" value="C:lamellipodium"/>
    <property type="evidence" value="ECO:0007669"/>
    <property type="project" value="TreeGrafter"/>
</dbReference>
<dbReference type="PANTHER" id="PTHR12902">
    <property type="entry name" value="WASP-1"/>
    <property type="match status" value="1"/>
</dbReference>